<dbReference type="EMBL" id="CAJNOI010004251">
    <property type="protein sequence ID" value="CAF1541117.1"/>
    <property type="molecule type" value="Genomic_DNA"/>
</dbReference>
<feature type="non-terminal residue" evidence="2">
    <location>
        <position position="97"/>
    </location>
</feature>
<proteinExistence type="predicted"/>
<comment type="caution">
    <text evidence="2">The sequence shown here is derived from an EMBL/GenBank/DDBJ whole genome shotgun (WGS) entry which is preliminary data.</text>
</comment>
<reference evidence="2" key="1">
    <citation type="submission" date="2021-02" db="EMBL/GenBank/DDBJ databases">
        <authorList>
            <person name="Nowell W R."/>
        </authorList>
    </citation>
    <scope>NUCLEOTIDE SEQUENCE</scope>
</reference>
<dbReference type="Proteomes" id="UP000663877">
    <property type="component" value="Unassembled WGS sequence"/>
</dbReference>
<name>A0A816F2X1_9BILA</name>
<accession>A0A816F2X1</accession>
<dbReference type="OrthoDB" id="5984008at2759"/>
<organism evidence="2 3">
    <name type="scientific">Adineta steineri</name>
    <dbReference type="NCBI Taxonomy" id="433720"/>
    <lineage>
        <taxon>Eukaryota</taxon>
        <taxon>Metazoa</taxon>
        <taxon>Spiralia</taxon>
        <taxon>Gnathifera</taxon>
        <taxon>Rotifera</taxon>
        <taxon>Eurotatoria</taxon>
        <taxon>Bdelloidea</taxon>
        <taxon>Adinetida</taxon>
        <taxon>Adinetidae</taxon>
        <taxon>Adineta</taxon>
    </lineage>
</organism>
<evidence type="ECO:0000313" key="2">
    <source>
        <dbReference type="EMBL" id="CAF1657455.1"/>
    </source>
</evidence>
<evidence type="ECO:0000313" key="1">
    <source>
        <dbReference type="EMBL" id="CAF1541117.1"/>
    </source>
</evidence>
<sequence length="97" mass="11294">MVSWWLFRYLWVYYILGQFNVLYVKTDWPSVDTSNVQLLTLFYNAPNGSDPLVQYIHSIAMFKSAMILAQRYNLTIQGQFIGWQSITSIGDSMRTLG</sequence>
<evidence type="ECO:0000313" key="3">
    <source>
        <dbReference type="Proteomes" id="UP000663832"/>
    </source>
</evidence>
<dbReference type="AlphaFoldDB" id="A0A816F2X1"/>
<keyword evidence="3" id="KW-1185">Reference proteome</keyword>
<gene>
    <name evidence="1" type="ORF">BJG266_LOCUS45579</name>
    <name evidence="2" type="ORF">QVE165_LOCUS62579</name>
</gene>
<dbReference type="EMBL" id="CAJNOM010004630">
    <property type="protein sequence ID" value="CAF1657455.1"/>
    <property type="molecule type" value="Genomic_DNA"/>
</dbReference>
<dbReference type="Proteomes" id="UP000663832">
    <property type="component" value="Unassembled WGS sequence"/>
</dbReference>
<protein>
    <submittedName>
        <fullName evidence="2">Uncharacterized protein</fullName>
    </submittedName>
</protein>